<keyword evidence="2" id="KW-1133">Transmembrane helix</keyword>
<feature type="compositionally biased region" description="Low complexity" evidence="1">
    <location>
        <begin position="454"/>
        <end position="468"/>
    </location>
</feature>
<feature type="transmembrane region" description="Helical" evidence="2">
    <location>
        <begin position="20"/>
        <end position="40"/>
    </location>
</feature>
<organism evidence="4 5">
    <name type="scientific">Alsobacter metallidurans</name>
    <dbReference type="NCBI Taxonomy" id="340221"/>
    <lineage>
        <taxon>Bacteria</taxon>
        <taxon>Pseudomonadati</taxon>
        <taxon>Pseudomonadota</taxon>
        <taxon>Alphaproteobacteria</taxon>
        <taxon>Hyphomicrobiales</taxon>
        <taxon>Alsobacteraceae</taxon>
        <taxon>Alsobacter</taxon>
    </lineage>
</organism>
<sequence>MGQHQPGIRSAVTSRFEPIAIFAGVVILAVASALTLWSGLGLSWPVSALAGMGVAVALLAIAAWSRRGAAPAPINTSEVAAVLEELAATRERLAAVEERMGVLDRAMVEYSRKTVTAVANELDMVGSVVRDLAQAVAMHDAELFARTDGPNLPADASAADVARSAFQAPPEAVRAAEADPQAEPPAPRPGQSREDRNVVARAITQERLDLFLQPIMAAPHRRVTLYETMARVRLPSGAFVEMPDVAAVAQQRGLAAQFDAYLLANVVKIARHLLGRGRDVPILCGLTTRALVDQTFFQALTALGAAERELVGRIVFQFPLADVRAFGVLELEGLEAIRELGFRFAVSGVSDLKLDARPLFERGFRFVSVPAELLLAAQSGAVPTDIHPADLAGLMARHGLALIVEGVDADDVMIDLADFSVALARGDIFGAPRPVRADVLAERPAAEGRPSPEPQAGPATQAAPATQAFRPEPVSAAARARTAATPQPRTETVMPPPDSALAALVRELGASRSAPQPQQSAPAEPAATDPAATGDGLRQSLRSFLKNGAGR</sequence>
<evidence type="ECO:0000256" key="1">
    <source>
        <dbReference type="SAM" id="MobiDB-lite"/>
    </source>
</evidence>
<feature type="compositionally biased region" description="Low complexity" evidence="1">
    <location>
        <begin position="510"/>
        <end position="536"/>
    </location>
</feature>
<evidence type="ECO:0000256" key="2">
    <source>
        <dbReference type="SAM" id="Phobius"/>
    </source>
</evidence>
<name>A0A917MGY2_9HYPH</name>
<feature type="compositionally biased region" description="Low complexity" evidence="1">
    <location>
        <begin position="476"/>
        <end position="485"/>
    </location>
</feature>
<dbReference type="Proteomes" id="UP000603912">
    <property type="component" value="Unassembled WGS sequence"/>
</dbReference>
<feature type="domain" description="EAL" evidence="3">
    <location>
        <begin position="192"/>
        <end position="446"/>
    </location>
</feature>
<dbReference type="InterPro" id="IPR001633">
    <property type="entry name" value="EAL_dom"/>
</dbReference>
<comment type="caution">
    <text evidence="4">The sequence shown here is derived from an EMBL/GenBank/DDBJ whole genome shotgun (WGS) entry which is preliminary data.</text>
</comment>
<keyword evidence="2" id="KW-0472">Membrane</keyword>
<gene>
    <name evidence="4" type="ORF">GCM10007036_08890</name>
</gene>
<feature type="region of interest" description="Disordered" evidence="1">
    <location>
        <begin position="444"/>
        <end position="551"/>
    </location>
</feature>
<dbReference type="Pfam" id="PF00563">
    <property type="entry name" value="EAL"/>
    <property type="match status" value="1"/>
</dbReference>
<feature type="transmembrane region" description="Helical" evidence="2">
    <location>
        <begin position="46"/>
        <end position="64"/>
    </location>
</feature>
<keyword evidence="5" id="KW-1185">Reference proteome</keyword>
<feature type="region of interest" description="Disordered" evidence="1">
    <location>
        <begin position="169"/>
        <end position="196"/>
    </location>
</feature>
<accession>A0A917MGY2</accession>
<keyword evidence="2" id="KW-0812">Transmembrane</keyword>
<proteinExistence type="predicted"/>
<dbReference type="InterPro" id="IPR035919">
    <property type="entry name" value="EAL_sf"/>
</dbReference>
<dbReference type="Gene3D" id="3.20.20.450">
    <property type="entry name" value="EAL domain"/>
    <property type="match status" value="1"/>
</dbReference>
<evidence type="ECO:0000313" key="5">
    <source>
        <dbReference type="Proteomes" id="UP000603912"/>
    </source>
</evidence>
<evidence type="ECO:0000313" key="4">
    <source>
        <dbReference type="EMBL" id="GGH11671.1"/>
    </source>
</evidence>
<evidence type="ECO:0000259" key="3">
    <source>
        <dbReference type="PROSITE" id="PS50883"/>
    </source>
</evidence>
<dbReference type="PROSITE" id="PS50883">
    <property type="entry name" value="EAL"/>
    <property type="match status" value="1"/>
</dbReference>
<reference evidence="4" key="2">
    <citation type="submission" date="2020-09" db="EMBL/GenBank/DDBJ databases">
        <authorList>
            <person name="Sun Q."/>
            <person name="Zhou Y."/>
        </authorList>
    </citation>
    <scope>NUCLEOTIDE SEQUENCE</scope>
    <source>
        <strain evidence="4">CGMCC 1.12214</strain>
    </source>
</reference>
<reference evidence="4" key="1">
    <citation type="journal article" date="2014" name="Int. J. Syst. Evol. Microbiol.">
        <title>Complete genome sequence of Corynebacterium casei LMG S-19264T (=DSM 44701T), isolated from a smear-ripened cheese.</title>
        <authorList>
            <consortium name="US DOE Joint Genome Institute (JGI-PGF)"/>
            <person name="Walter F."/>
            <person name="Albersmeier A."/>
            <person name="Kalinowski J."/>
            <person name="Ruckert C."/>
        </authorList>
    </citation>
    <scope>NUCLEOTIDE SEQUENCE</scope>
    <source>
        <strain evidence="4">CGMCC 1.12214</strain>
    </source>
</reference>
<protein>
    <submittedName>
        <fullName evidence="4">Diguanylate phosphodiesterase</fullName>
    </submittedName>
</protein>
<dbReference type="SMART" id="SM00052">
    <property type="entry name" value="EAL"/>
    <property type="match status" value="1"/>
</dbReference>
<dbReference type="SUPFAM" id="SSF141868">
    <property type="entry name" value="EAL domain-like"/>
    <property type="match status" value="1"/>
</dbReference>
<dbReference type="EMBL" id="BMES01000001">
    <property type="protein sequence ID" value="GGH11671.1"/>
    <property type="molecule type" value="Genomic_DNA"/>
</dbReference>
<dbReference type="AlphaFoldDB" id="A0A917MGY2"/>